<evidence type="ECO:0000313" key="3">
    <source>
        <dbReference type="Proteomes" id="UP001500034"/>
    </source>
</evidence>
<comment type="caution">
    <text evidence="2">The sequence shown here is derived from an EMBL/GenBank/DDBJ whole genome shotgun (WGS) entry which is preliminary data.</text>
</comment>
<dbReference type="Proteomes" id="UP001500034">
    <property type="component" value="Unassembled WGS sequence"/>
</dbReference>
<organism evidence="2 3">
    <name type="scientific">Streptomyces marokkonensis</name>
    <dbReference type="NCBI Taxonomy" id="324855"/>
    <lineage>
        <taxon>Bacteria</taxon>
        <taxon>Bacillati</taxon>
        <taxon>Actinomycetota</taxon>
        <taxon>Actinomycetes</taxon>
        <taxon>Kitasatosporales</taxon>
        <taxon>Streptomycetaceae</taxon>
        <taxon>Streptomyces</taxon>
    </lineage>
</organism>
<gene>
    <name evidence="2" type="ORF">GCM10022384_56860</name>
</gene>
<reference evidence="3" key="1">
    <citation type="journal article" date="2019" name="Int. J. Syst. Evol. Microbiol.">
        <title>The Global Catalogue of Microorganisms (GCM) 10K type strain sequencing project: providing services to taxonomists for standard genome sequencing and annotation.</title>
        <authorList>
            <consortium name="The Broad Institute Genomics Platform"/>
            <consortium name="The Broad Institute Genome Sequencing Center for Infectious Disease"/>
            <person name="Wu L."/>
            <person name="Ma J."/>
        </authorList>
    </citation>
    <scope>NUCLEOTIDE SEQUENCE [LARGE SCALE GENOMIC DNA]</scope>
    <source>
        <strain evidence="3">JCM 17027</strain>
    </source>
</reference>
<feature type="compositionally biased region" description="Acidic residues" evidence="1">
    <location>
        <begin position="20"/>
        <end position="36"/>
    </location>
</feature>
<evidence type="ECO:0008006" key="4">
    <source>
        <dbReference type="Google" id="ProtNLM"/>
    </source>
</evidence>
<dbReference type="EMBL" id="BAABCQ010000152">
    <property type="protein sequence ID" value="GAA4002754.1"/>
    <property type="molecule type" value="Genomic_DNA"/>
</dbReference>
<protein>
    <recommendedName>
        <fullName evidence="4">DUF5655 domain-containing protein</fullName>
    </recommendedName>
</protein>
<sequence>MRLIDGTPQEIAEFLRLTQGEEDPDEGAPGDIDPDTSGEGADGALDWAQIAELVHGRARSLEIAARVLEFLQGAVSLGNVEIGPGESERTRDGRSDYVMVRDAGVRRYGAVAYVKATNGGLTLRLTREDVADVSEPAISFRNVRAGHQYVVNCPLRDDAAVQVALRLVQLALKKVR</sequence>
<accession>A0ABP7RVI8</accession>
<name>A0ABP7RVI8_9ACTN</name>
<feature type="region of interest" description="Disordered" evidence="1">
    <location>
        <begin position="18"/>
        <end position="41"/>
    </location>
</feature>
<dbReference type="RefSeq" id="WP_345596217.1">
    <property type="nucleotide sequence ID" value="NZ_BAABCQ010000152.1"/>
</dbReference>
<evidence type="ECO:0000313" key="2">
    <source>
        <dbReference type="EMBL" id="GAA4002754.1"/>
    </source>
</evidence>
<proteinExistence type="predicted"/>
<evidence type="ECO:0000256" key="1">
    <source>
        <dbReference type="SAM" id="MobiDB-lite"/>
    </source>
</evidence>
<keyword evidence="3" id="KW-1185">Reference proteome</keyword>